<reference evidence="4" key="1">
    <citation type="submission" date="2023-01" db="EMBL/GenBank/DDBJ databases">
        <title>Genome assembly of the deep-sea coral Lophelia pertusa.</title>
        <authorList>
            <person name="Herrera S."/>
            <person name="Cordes E."/>
        </authorList>
    </citation>
    <scope>NUCLEOTIDE SEQUENCE</scope>
    <source>
        <strain evidence="4">USNM1676648</strain>
        <tissue evidence="4">Polyp</tissue>
    </source>
</reference>
<dbReference type="InterPro" id="IPR036815">
    <property type="entry name" value="14-3-3_dom_sf"/>
</dbReference>
<dbReference type="InterPro" id="IPR000308">
    <property type="entry name" value="14-3-3"/>
</dbReference>
<name>A0A9X0D739_9CNID</name>
<feature type="coiled-coil region" evidence="2">
    <location>
        <begin position="51"/>
        <end position="82"/>
    </location>
</feature>
<keyword evidence="5" id="KW-1185">Reference proteome</keyword>
<dbReference type="Proteomes" id="UP001163046">
    <property type="component" value="Unassembled WGS sequence"/>
</dbReference>
<accession>A0A9X0D739</accession>
<comment type="caution">
    <text evidence="4">The sequence shown here is derived from an EMBL/GenBank/DDBJ whole genome shotgun (WGS) entry which is preliminary data.</text>
</comment>
<dbReference type="InterPro" id="IPR023410">
    <property type="entry name" value="14-3-3_domain"/>
</dbReference>
<comment type="similarity">
    <text evidence="1">Belongs to the 14-3-3 family.</text>
</comment>
<evidence type="ECO:0000256" key="1">
    <source>
        <dbReference type="ARBA" id="ARBA00006141"/>
    </source>
</evidence>
<dbReference type="SMART" id="SM00101">
    <property type="entry name" value="14_3_3"/>
    <property type="match status" value="1"/>
</dbReference>
<sequence length="182" mass="21683">MDPKEEQVYRAKLAEQAERYDDIGRGDEIRWWNWERTISSKEMQKKSESENKEMVRIAEEYREKIEKELKEKCNEVLSLIETLISRSPSDTEPKVFYLKMKGDYFRYLVEIIDNTAEREIRAKDSRDAYEKAQTAAKGVTKYSSHSPGFGAQLLRVLLRDYKTPQIRLVNWRRKLSMTRFLS</sequence>
<evidence type="ECO:0000259" key="3">
    <source>
        <dbReference type="SMART" id="SM00101"/>
    </source>
</evidence>
<dbReference type="SUPFAM" id="SSF48445">
    <property type="entry name" value="14-3-3 protein"/>
    <property type="match status" value="1"/>
</dbReference>
<organism evidence="4 5">
    <name type="scientific">Desmophyllum pertusum</name>
    <dbReference type="NCBI Taxonomy" id="174260"/>
    <lineage>
        <taxon>Eukaryota</taxon>
        <taxon>Metazoa</taxon>
        <taxon>Cnidaria</taxon>
        <taxon>Anthozoa</taxon>
        <taxon>Hexacorallia</taxon>
        <taxon>Scleractinia</taxon>
        <taxon>Caryophylliina</taxon>
        <taxon>Caryophylliidae</taxon>
        <taxon>Desmophyllum</taxon>
    </lineage>
</organism>
<dbReference type="PRINTS" id="PR00305">
    <property type="entry name" value="1433ZETA"/>
</dbReference>
<feature type="domain" description="14-3-3" evidence="3">
    <location>
        <begin position="4"/>
        <end position="168"/>
    </location>
</feature>
<gene>
    <name evidence="4" type="ORF">OS493_028816</name>
</gene>
<dbReference type="Gene3D" id="1.20.190.20">
    <property type="entry name" value="14-3-3 domain"/>
    <property type="match status" value="1"/>
</dbReference>
<proteinExistence type="inferred from homology"/>
<evidence type="ECO:0000313" key="4">
    <source>
        <dbReference type="EMBL" id="KAJ7389847.1"/>
    </source>
</evidence>
<dbReference type="PANTHER" id="PTHR18860">
    <property type="entry name" value="14-3-3 PROTEIN"/>
    <property type="match status" value="1"/>
</dbReference>
<dbReference type="Pfam" id="PF00244">
    <property type="entry name" value="14-3-3"/>
    <property type="match status" value="1"/>
</dbReference>
<dbReference type="OrthoDB" id="1625277at2759"/>
<evidence type="ECO:0000313" key="5">
    <source>
        <dbReference type="Proteomes" id="UP001163046"/>
    </source>
</evidence>
<protein>
    <recommendedName>
        <fullName evidence="3">14-3-3 domain-containing protein</fullName>
    </recommendedName>
</protein>
<dbReference type="EMBL" id="MU825424">
    <property type="protein sequence ID" value="KAJ7389847.1"/>
    <property type="molecule type" value="Genomic_DNA"/>
</dbReference>
<evidence type="ECO:0000256" key="2">
    <source>
        <dbReference type="SAM" id="Coils"/>
    </source>
</evidence>
<keyword evidence="2" id="KW-0175">Coiled coil</keyword>
<dbReference type="AlphaFoldDB" id="A0A9X0D739"/>